<dbReference type="Proteomes" id="UP000022910">
    <property type="component" value="Unassembled WGS sequence"/>
</dbReference>
<dbReference type="EMBL" id="JEMT01002657">
    <property type="protein sequence ID" value="EXX79547.1"/>
    <property type="molecule type" value="Genomic_DNA"/>
</dbReference>
<sequence>MSLFDLSNESISQIVKPPLEYPATNLCVSVSSFPSLLSNFKQVMVIGNLDFCILISLCKTSLRRVSICSFCFPTRQRCTSGILLISLIPEKEAVKITCLVNWTRGLELVLTGGLE</sequence>
<accession>A0A015KCN3</accession>
<evidence type="ECO:0000313" key="2">
    <source>
        <dbReference type="Proteomes" id="UP000022910"/>
    </source>
</evidence>
<proteinExistence type="predicted"/>
<reference evidence="1 2" key="1">
    <citation type="submission" date="2014-02" db="EMBL/GenBank/DDBJ databases">
        <title>Single nucleus genome sequencing reveals high similarity among nuclei of an endomycorrhizal fungus.</title>
        <authorList>
            <person name="Lin K."/>
            <person name="Geurts R."/>
            <person name="Zhang Z."/>
            <person name="Limpens E."/>
            <person name="Saunders D.G."/>
            <person name="Mu D."/>
            <person name="Pang E."/>
            <person name="Cao H."/>
            <person name="Cha H."/>
            <person name="Lin T."/>
            <person name="Zhou Q."/>
            <person name="Shang Y."/>
            <person name="Li Y."/>
            <person name="Ivanov S."/>
            <person name="Sharma T."/>
            <person name="Velzen R.V."/>
            <person name="Ruijter N.D."/>
            <person name="Aanen D.K."/>
            <person name="Win J."/>
            <person name="Kamoun S."/>
            <person name="Bisseling T."/>
            <person name="Huang S."/>
        </authorList>
    </citation>
    <scope>NUCLEOTIDE SEQUENCE [LARGE SCALE GENOMIC DNA]</scope>
    <source>
        <strain evidence="2">DAOM197198w</strain>
    </source>
</reference>
<name>A0A015KCN3_RHIIW</name>
<dbReference type="AlphaFoldDB" id="A0A015KCN3"/>
<keyword evidence="2" id="KW-1185">Reference proteome</keyword>
<evidence type="ECO:0000313" key="1">
    <source>
        <dbReference type="EMBL" id="EXX79547.1"/>
    </source>
</evidence>
<protein>
    <submittedName>
        <fullName evidence="1">Uncharacterized protein</fullName>
    </submittedName>
</protein>
<organism evidence="1 2">
    <name type="scientific">Rhizophagus irregularis (strain DAOM 197198w)</name>
    <name type="common">Glomus intraradices</name>
    <dbReference type="NCBI Taxonomy" id="1432141"/>
    <lineage>
        <taxon>Eukaryota</taxon>
        <taxon>Fungi</taxon>
        <taxon>Fungi incertae sedis</taxon>
        <taxon>Mucoromycota</taxon>
        <taxon>Glomeromycotina</taxon>
        <taxon>Glomeromycetes</taxon>
        <taxon>Glomerales</taxon>
        <taxon>Glomeraceae</taxon>
        <taxon>Rhizophagus</taxon>
    </lineage>
</organism>
<gene>
    <name evidence="1" type="ORF">RirG_004500</name>
</gene>
<comment type="caution">
    <text evidence="1">The sequence shown here is derived from an EMBL/GenBank/DDBJ whole genome shotgun (WGS) entry which is preliminary data.</text>
</comment>
<dbReference type="HOGENOM" id="CLU_2110282_0_0_1"/>